<evidence type="ECO:0000313" key="3">
    <source>
        <dbReference type="EMBL" id="MDS0300122.1"/>
    </source>
</evidence>
<dbReference type="PANTHER" id="PTHR35339">
    <property type="entry name" value="LINALOOL DEHYDRATASE_ISOMERASE DOMAIN-CONTAINING PROTEIN"/>
    <property type="match status" value="1"/>
</dbReference>
<dbReference type="InterPro" id="IPR049237">
    <property type="entry name" value="DUF2264_C"/>
</dbReference>
<protein>
    <submittedName>
        <fullName evidence="3">DUF2264 domain-containing protein</fullName>
    </submittedName>
</protein>
<dbReference type="PANTHER" id="PTHR35339:SF4">
    <property type="entry name" value="LINALOOL DEHYDRATASE_ISOMERASE DOMAIN-CONTAINING PROTEIN"/>
    <property type="match status" value="1"/>
</dbReference>
<evidence type="ECO:0000313" key="4">
    <source>
        <dbReference type="Proteomes" id="UP001257060"/>
    </source>
</evidence>
<dbReference type="InterPro" id="IPR049349">
    <property type="entry name" value="DUF2264_N"/>
</dbReference>
<accession>A0ABU2GH18</accession>
<dbReference type="Proteomes" id="UP001257060">
    <property type="component" value="Unassembled WGS sequence"/>
</dbReference>
<gene>
    <name evidence="3" type="ORF">NDI76_15355</name>
</gene>
<dbReference type="InterPro" id="IPR016624">
    <property type="entry name" value="UCP014753"/>
</dbReference>
<dbReference type="RefSeq" id="WP_310925015.1">
    <property type="nucleotide sequence ID" value="NZ_JAMQOP010000003.1"/>
</dbReference>
<evidence type="ECO:0000259" key="2">
    <source>
        <dbReference type="Pfam" id="PF20938"/>
    </source>
</evidence>
<dbReference type="Pfam" id="PF10022">
    <property type="entry name" value="DUF2264"/>
    <property type="match status" value="1"/>
</dbReference>
<dbReference type="EMBL" id="JAMQOP010000003">
    <property type="protein sequence ID" value="MDS0300122.1"/>
    <property type="molecule type" value="Genomic_DNA"/>
</dbReference>
<dbReference type="Pfam" id="PF20938">
    <property type="entry name" value="DUF2264_C"/>
    <property type="match status" value="1"/>
</dbReference>
<feature type="domain" description="DUF2264" evidence="1">
    <location>
        <begin position="15"/>
        <end position="361"/>
    </location>
</feature>
<organism evidence="3 4">
    <name type="scientific">Halogeometricum salsisoli</name>
    <dbReference type="NCBI Taxonomy" id="2950536"/>
    <lineage>
        <taxon>Archaea</taxon>
        <taxon>Methanobacteriati</taxon>
        <taxon>Methanobacteriota</taxon>
        <taxon>Stenosarchaea group</taxon>
        <taxon>Halobacteria</taxon>
        <taxon>Halobacteriales</taxon>
        <taxon>Haloferacaceae</taxon>
        <taxon>Halogeometricum</taxon>
    </lineage>
</organism>
<dbReference type="PIRSF" id="PIRSF014753">
    <property type="entry name" value="UCP014753"/>
    <property type="match status" value="1"/>
</dbReference>
<proteinExistence type="predicted"/>
<reference evidence="3 4" key="1">
    <citation type="submission" date="2022-06" db="EMBL/GenBank/DDBJ databases">
        <title>Halogeometricum sp. a new haloarchaeum isolate from saline soil.</title>
        <authorList>
            <person name="Strakova D."/>
            <person name="Galisteo C."/>
            <person name="Sanchez-Porro C."/>
            <person name="Ventosa A."/>
        </authorList>
    </citation>
    <scope>NUCLEOTIDE SEQUENCE [LARGE SCALE GENOMIC DNA]</scope>
    <source>
        <strain evidence="3 4">S1BR25-6</strain>
    </source>
</reference>
<feature type="domain" description="DUF2264" evidence="2">
    <location>
        <begin position="375"/>
        <end position="590"/>
    </location>
</feature>
<sequence length="621" mass="68128">MNPRGSNPVDVAPRTRGEFQRAAAQLVEPLFAHVSPGNARIRPTATGAHFSDTAAELEGFSRLLWGLVPLGVHAEVGRWPQIREGLVNGTNPEHEEYWGAAGDYSQKHVEMAAIGVGLALVPEHLWEPLSDTERERLATWLDQINDAELHDCNWLFFRVMVNRGLRAVGAPHDADRTESSLDRLESFSRGGGWYTDGPAERASGSPVDYYLPWAMQFYGLLDAAMAEDGDERAERFRARAKAFATEYVHWFDEAGRAIPYGRSLTYRFAQAAFWGGLAFADAKPDALSWGAIRGLWARNVRWWLDQPIFTDGGLLSVGYRYPTLKISESYNSPNSPYWALKAFFPLALAADHPFWRAEAEPLPDLPALTTQPEAGKLVCRSEGGDHLFALSLPQTSPHGHEKYAKFAYSARFGFSVASRRPGAGRAGHDSALALSLDGSRYVTLREATATEMDGTTLSVRWEPWDGVGVRTWLAPALPWHVRVHRIETDRTVHAEEGGFALDKTGDDGDGNGVVHRTRGGTAVARYPNGVSGIADGFGGRTAAVVDEEPNTNLYHPRTVVPTLRSTHESGTHWLGSTVAASPRADGAWDADPNVSFEATDRGVVVETADGETLLRCSSEER</sequence>
<evidence type="ECO:0000259" key="1">
    <source>
        <dbReference type="Pfam" id="PF10022"/>
    </source>
</evidence>
<name>A0ABU2GH18_9EURY</name>
<keyword evidence="4" id="KW-1185">Reference proteome</keyword>
<comment type="caution">
    <text evidence="3">The sequence shown here is derived from an EMBL/GenBank/DDBJ whole genome shotgun (WGS) entry which is preliminary data.</text>
</comment>